<evidence type="ECO:0000313" key="9">
    <source>
        <dbReference type="Proteomes" id="UP000509568"/>
    </source>
</evidence>
<dbReference type="InterPro" id="IPR029487">
    <property type="entry name" value="NEL_dom"/>
</dbReference>
<keyword evidence="5" id="KW-0843">Virulence</keyword>
<dbReference type="Gene3D" id="1.20.58.360">
    <property type="entry name" value="Shigella T3SS effector IpaH defines"/>
    <property type="match status" value="1"/>
</dbReference>
<dbReference type="Gene3D" id="3.80.10.10">
    <property type="entry name" value="Ribonuclease Inhibitor"/>
    <property type="match status" value="1"/>
</dbReference>
<dbReference type="GO" id="GO:0005576">
    <property type="term" value="C:extracellular region"/>
    <property type="evidence" value="ECO:0007669"/>
    <property type="project" value="UniProtKB-UniRule"/>
</dbReference>
<dbReference type="SMART" id="SM00369">
    <property type="entry name" value="LRR_TYP"/>
    <property type="match status" value="4"/>
</dbReference>
<dbReference type="RefSeq" id="WP_176571351.1">
    <property type="nucleotide sequence ID" value="NZ_CP056030.1"/>
</dbReference>
<evidence type="ECO:0000256" key="2">
    <source>
        <dbReference type="ARBA" id="ARBA00012483"/>
    </source>
</evidence>
<evidence type="ECO:0000259" key="7">
    <source>
        <dbReference type="PROSITE" id="PS52053"/>
    </source>
</evidence>
<keyword evidence="6" id="KW-0808">Transferase</keyword>
<gene>
    <name evidence="8" type="ORF">HWQ56_17950</name>
</gene>
<evidence type="ECO:0000256" key="3">
    <source>
        <dbReference type="ARBA" id="ARBA00022614"/>
    </source>
</evidence>
<keyword evidence="6" id="KW-1035">Host cytoplasm</keyword>
<comment type="PTM">
    <text evidence="6">Ubiquitinated in the presence of host E1 ubiquitin-activating enzyme, E2 ubiquitin-conjugating enzyme and ubiquitin.</text>
</comment>
<keyword evidence="9" id="KW-1185">Reference proteome</keyword>
<dbReference type="PANTHER" id="PTHR48051">
    <property type="match status" value="1"/>
</dbReference>
<dbReference type="GO" id="GO:0061630">
    <property type="term" value="F:ubiquitin protein ligase activity"/>
    <property type="evidence" value="ECO:0007669"/>
    <property type="project" value="UniProtKB-EC"/>
</dbReference>
<dbReference type="Pfam" id="PF20178">
    <property type="entry name" value="ToxA_N"/>
    <property type="match status" value="1"/>
</dbReference>
<keyword evidence="6" id="KW-0832">Ubl conjugation</keyword>
<protein>
    <recommendedName>
        <fullName evidence="2">RING-type E3 ubiquitin transferase</fullName>
        <ecNumber evidence="2">2.3.2.27</ecNumber>
    </recommendedName>
</protein>
<evidence type="ECO:0000313" key="8">
    <source>
        <dbReference type="EMBL" id="QKZ05574.1"/>
    </source>
</evidence>
<dbReference type="InterPro" id="IPR050216">
    <property type="entry name" value="LRR_domain-containing"/>
</dbReference>
<dbReference type="Pfam" id="PF14496">
    <property type="entry name" value="NEL"/>
    <property type="match status" value="1"/>
</dbReference>
<dbReference type="GO" id="GO:0005737">
    <property type="term" value="C:cytoplasm"/>
    <property type="evidence" value="ECO:0007669"/>
    <property type="project" value="TreeGrafter"/>
</dbReference>
<dbReference type="PROSITE" id="PS52053">
    <property type="entry name" value="NEL"/>
    <property type="match status" value="1"/>
</dbReference>
<accession>A0A7D5D7N6</accession>
<evidence type="ECO:0000256" key="4">
    <source>
        <dbReference type="ARBA" id="ARBA00022737"/>
    </source>
</evidence>
<dbReference type="InterPro" id="IPR032675">
    <property type="entry name" value="LRR_dom_sf"/>
</dbReference>
<dbReference type="GO" id="GO:0016567">
    <property type="term" value="P:protein ubiquitination"/>
    <property type="evidence" value="ECO:0007669"/>
    <property type="project" value="InterPro"/>
</dbReference>
<keyword evidence="6" id="KW-0964">Secreted</keyword>
<organism evidence="8 9">
    <name type="scientific">Pseudomonas eucalypticola</name>
    <dbReference type="NCBI Taxonomy" id="2599595"/>
    <lineage>
        <taxon>Bacteria</taxon>
        <taxon>Pseudomonadati</taxon>
        <taxon>Pseudomonadota</taxon>
        <taxon>Gammaproteobacteria</taxon>
        <taxon>Pseudomonadales</taxon>
        <taxon>Pseudomonadaceae</taxon>
        <taxon>Pseudomonas</taxon>
    </lineage>
</organism>
<evidence type="ECO:0000256" key="5">
    <source>
        <dbReference type="ARBA" id="ARBA00023026"/>
    </source>
</evidence>
<dbReference type="InterPro" id="IPR046673">
    <property type="entry name" value="ToxA_N"/>
</dbReference>
<dbReference type="PANTHER" id="PTHR48051:SF1">
    <property type="entry name" value="RAS SUPPRESSOR PROTEIN 1"/>
    <property type="match status" value="1"/>
</dbReference>
<keyword evidence="4" id="KW-0677">Repeat</keyword>
<sequence length="1573" mass="172249">MLTTSYSVAAYPEAQHTGLLADNLPGWLRQASPALSQAYWHWAAASLRSSAAVQALLGRVQAPHAFAEDHLVKALAQRFNRTVAVRESELVWLHHTPGLPNLTDRQRTQVTRHNLLQAAMANFAPQHLQATGFGVGSVILPKGRFNERGPLWPPHAYDEADRLGIEPVAFARACRELDLGAAYQQHLLDTLGPAVPDATNEEQTWRVRTLEQHLHAELQVNARAAHLRGQLSDDALQCLIGTAQATWAGRPVEWGRLRILVTRHHDGFALQPMLVLRQAGAAPARCLVYCAGEGPMALREYTDWPALCEDWRQGLLDAQACARLERYVGHGQQAEFARRLLDTLRPSGWFGGDRAVDPAADLGLRWTASSGPVAQQLRRQWLEKSLGDGATWVVPTAEQDRQAHAALMARLEATGMDLATLAALFVPGLGLAMAAVGAVQLLRETYLGVDDWRHGQRDEALGHFASVACNLGFMAVTAGAERLGQPSAFVEGMLPVVTPAGEQRLIALDLQALAVAEGPPPGTPINAKGHYVHAGQAYLRLDGRWYLHASEQGADWIRPSQAGVDWKVAVRHNGQGGWRGAHEDPGHWSNEQLMRRFGPALEPIDTPVLEGLRQAIGLSREQLVRLHLDNRPLPCEAQAGLEYLGLAPARQPGSMGGRSLGQQFSGLPAASAEAIAAGARRGERRVLGAGRVPLRLAEQAHLAQREARLNEALLDLWRATPGSRVANRLLEAGARRMPGWPADLKLTPDEVPADTDIAEQLWQRLSPAQQDATGCSDHADLRRQVFERLAADRGLAAQAIGQARVLPWLRPPVRQANGLLGYPLSGRGGQGIRGRLRLLYPTLDELHLEELEAGLGDHPHRNMLRLEAEFGRLTATLEQWRRALVDVADDVDGARLQDRVSAVDMIRCAWQRDTHRAEGPEWEGMGYVLDLSDLELGDLPALDADFSHIDLLLLDNVGLQADPSPFLQAFTHLRALELRANQLTAVPAAVAQLPWLGRLHLDHNLLQASDTLFAPLTGLQHLRYLALSDNPMTLSPAAMQDLGGLGSLRQLYLDNVAQGLSAADVGQLARLTQLRLLSLRDNGALIDRQGVLALGQLPHLETLRLAANSVAPGVTFDGFAALRELDLEGCELEQWPEGLSALMNRAPLRLEWVSLLDNPLVELPPLAHLMFFRAPRALGMQPLDIDQGELSNGALQRLLDAGIEPHLEEPVVAAGVPPVHWRQGLDAELANTLRELQALPAAGDFLLALDRLASSPTTLPGRLAARLRIHSLLRAISVPADAVADAGLTHLREMLFAVADDALNTCGDGITLVFNRWETHVLFYQASTAVQEGPQAMAPVVAMARGIMQGELLDERTMAVVRRRQARRAVLFPQAGGRLVFEWEVEALTPDQAAAAPALDPLDDLADRELMASPDEAELRLLLRHTLAMRLGLPLLPAPMLYGELASEQMMLRMAAWVEQQATPQRLEDWLVNEPAWRDLLRRRSPAPFERLQAHWYSGQEYLFELSRPQPDIQPLAADVLAAIRGEPVAGHEPVTPDLQLSEADQEAARQRLGAAERAAFDALVRTMTREFL</sequence>
<evidence type="ECO:0000256" key="1">
    <source>
        <dbReference type="ARBA" id="ARBA00000900"/>
    </source>
</evidence>
<dbReference type="Proteomes" id="UP000509568">
    <property type="component" value="Chromosome"/>
</dbReference>
<evidence type="ECO:0000256" key="6">
    <source>
        <dbReference type="PROSITE-ProRule" id="PRU01398"/>
    </source>
</evidence>
<feature type="domain" description="NEL" evidence="7">
    <location>
        <begin position="1213"/>
        <end position="1573"/>
    </location>
</feature>
<comment type="catalytic activity">
    <reaction evidence="1">
        <text>S-ubiquitinyl-[E2 ubiquitin-conjugating enzyme]-L-cysteine + [acceptor protein]-L-lysine = [E2 ubiquitin-conjugating enzyme]-L-cysteine + N(6)-ubiquitinyl-[acceptor protein]-L-lysine.</text>
        <dbReference type="EC" id="2.3.2.27"/>
    </reaction>
</comment>
<dbReference type="InterPro" id="IPR003591">
    <property type="entry name" value="Leu-rich_rpt_typical-subtyp"/>
</dbReference>
<dbReference type="SUPFAM" id="SSF52058">
    <property type="entry name" value="L domain-like"/>
    <property type="match status" value="1"/>
</dbReference>
<comment type="similarity">
    <text evidence="6">Belongs to the LRR-containing bacterial E3 ligase family.</text>
</comment>
<name>A0A7D5D7N6_9PSED</name>
<dbReference type="EC" id="2.3.2.27" evidence="2"/>
<keyword evidence="6" id="KW-0833">Ubl conjugation pathway</keyword>
<dbReference type="KEGG" id="pez:HWQ56_17950"/>
<proteinExistence type="inferred from homology"/>
<reference evidence="8 9" key="1">
    <citation type="submission" date="2020-06" db="EMBL/GenBank/DDBJ databases">
        <title>Pseudomonas eucalypticola sp. nov., an endophyte of Eucalyptus dunnii leaves with biocontrol ability of eucalyptus leaf blight.</title>
        <authorList>
            <person name="Liu Y."/>
            <person name="Song Z."/>
            <person name="Zeng H."/>
            <person name="Lu M."/>
            <person name="Wang X."/>
            <person name="Lian X."/>
            <person name="Zhang Q."/>
        </authorList>
    </citation>
    <scope>NUCLEOTIDE SEQUENCE [LARGE SCALE GENOMIC DNA]</scope>
    <source>
        <strain evidence="8 9">NP-1</strain>
    </source>
</reference>
<keyword evidence="3" id="KW-0433">Leucine-rich repeat</keyword>
<feature type="active site" description="Glycyl thioester intermediate" evidence="6">
    <location>
        <position position="1306"/>
    </location>
</feature>
<dbReference type="EMBL" id="CP056030">
    <property type="protein sequence ID" value="QKZ05574.1"/>
    <property type="molecule type" value="Genomic_DNA"/>
</dbReference>